<dbReference type="Proteomes" id="UP000253551">
    <property type="component" value="Unassembled WGS sequence"/>
</dbReference>
<reference evidence="1 2" key="1">
    <citation type="journal article" date="2018" name="G3 (Bethesda)">
        <title>Phylogenetic and Phylogenomic Definition of Rhizopus Species.</title>
        <authorList>
            <person name="Gryganskyi A.P."/>
            <person name="Golan J."/>
            <person name="Dolatabadi S."/>
            <person name="Mondo S."/>
            <person name="Robb S."/>
            <person name="Idnurm A."/>
            <person name="Muszewska A."/>
            <person name="Steczkiewicz K."/>
            <person name="Masonjones S."/>
            <person name="Liao H.L."/>
            <person name="Gajdeczka M.T."/>
            <person name="Anike F."/>
            <person name="Vuek A."/>
            <person name="Anishchenko I.M."/>
            <person name="Voigt K."/>
            <person name="de Hoog G.S."/>
            <person name="Smith M.E."/>
            <person name="Heitman J."/>
            <person name="Vilgalys R."/>
            <person name="Stajich J.E."/>
        </authorList>
    </citation>
    <scope>NUCLEOTIDE SEQUENCE [LARGE SCALE GENOMIC DNA]</scope>
    <source>
        <strain evidence="1 2">LSU 92-RS-03</strain>
    </source>
</reference>
<gene>
    <name evidence="1" type="ORF">CU098_005781</name>
</gene>
<evidence type="ECO:0000313" key="1">
    <source>
        <dbReference type="EMBL" id="RCH81773.1"/>
    </source>
</evidence>
<accession>A0A367IVP5</accession>
<proteinExistence type="predicted"/>
<dbReference type="EMBL" id="PJQM01005370">
    <property type="protein sequence ID" value="RCH81773.1"/>
    <property type="molecule type" value="Genomic_DNA"/>
</dbReference>
<sequence length="447" mass="52323">MYPYPKKYLLFVLCCLFAFFLLYSIPDRFRHETPLFVPTKYTYPAMVKYSYQWPASSSEKTSNKQDRFKEIDRAFCGQDRCRFILPIAITEQESKAQTHFRQLAFLAGQLNRTIVLPNWLDSNSHYFKYITMSDFKAWIIARHQANAVPTGQEVYIQGSQKSRLLKKIKNCFRDSFDFSQRPIVNYQFLDHQKVNLNFKDIMLSLLSDQARQHEYLLEDNMPVDVIHLYFDRRYKFYSTSRTEVPLAYNERWVKAANQIASQLKPFMAIHWRMERLEPVSNLAPCAQDLIDKVHAIDSYTNHTHPNVFLLTDYPHLLTTPGAKPESSSFRPSQLRPEHHQAIQYLYEHLNITLTTIQDTKTLPQGMPLNWHILPINVTLSNLPVDKSVLGIVDKLVAMKAQWFLAGKPNVCAKSSSFTQRISRSRNNAFKHHNQDIVVPIQLFDMPY</sequence>
<evidence type="ECO:0008006" key="3">
    <source>
        <dbReference type="Google" id="ProtNLM"/>
    </source>
</evidence>
<organism evidence="1 2">
    <name type="scientific">Rhizopus stolonifer</name>
    <name type="common">Rhizopus nigricans</name>
    <dbReference type="NCBI Taxonomy" id="4846"/>
    <lineage>
        <taxon>Eukaryota</taxon>
        <taxon>Fungi</taxon>
        <taxon>Fungi incertae sedis</taxon>
        <taxon>Mucoromycota</taxon>
        <taxon>Mucoromycotina</taxon>
        <taxon>Mucoromycetes</taxon>
        <taxon>Mucorales</taxon>
        <taxon>Mucorineae</taxon>
        <taxon>Rhizopodaceae</taxon>
        <taxon>Rhizopus</taxon>
    </lineage>
</organism>
<comment type="caution">
    <text evidence="1">The sequence shown here is derived from an EMBL/GenBank/DDBJ whole genome shotgun (WGS) entry which is preliminary data.</text>
</comment>
<evidence type="ECO:0000313" key="2">
    <source>
        <dbReference type="Proteomes" id="UP000253551"/>
    </source>
</evidence>
<protein>
    <recommendedName>
        <fullName evidence="3">Peptide-O-fucosyltransferase</fullName>
    </recommendedName>
</protein>
<dbReference type="OrthoDB" id="2020419at2759"/>
<keyword evidence="2" id="KW-1185">Reference proteome</keyword>
<name>A0A367IVP5_RHIST</name>
<dbReference type="Gene3D" id="3.40.50.11350">
    <property type="match status" value="1"/>
</dbReference>
<dbReference type="AlphaFoldDB" id="A0A367IVP5"/>